<dbReference type="PANTHER" id="PTHR12993">
    <property type="entry name" value="N-ACETYLGLUCOSAMINYL-PHOSPHATIDYLINOSITOL DE-N-ACETYLASE-RELATED"/>
    <property type="match status" value="1"/>
</dbReference>
<dbReference type="Gene3D" id="3.40.50.10320">
    <property type="entry name" value="LmbE-like"/>
    <property type="match status" value="1"/>
</dbReference>
<evidence type="ECO:0000313" key="3">
    <source>
        <dbReference type="Proteomes" id="UP001595956"/>
    </source>
</evidence>
<dbReference type="EMBL" id="JBHSMD010000010">
    <property type="protein sequence ID" value="MFC5495554.1"/>
    <property type="molecule type" value="Genomic_DNA"/>
</dbReference>
<keyword evidence="1" id="KW-0862">Zinc</keyword>
<evidence type="ECO:0000313" key="2">
    <source>
        <dbReference type="EMBL" id="MFC5495554.1"/>
    </source>
</evidence>
<evidence type="ECO:0000256" key="1">
    <source>
        <dbReference type="ARBA" id="ARBA00022833"/>
    </source>
</evidence>
<keyword evidence="3" id="KW-1185">Reference proteome</keyword>
<dbReference type="InterPro" id="IPR003737">
    <property type="entry name" value="GlcNAc_PI_deacetylase-related"/>
</dbReference>
<dbReference type="SUPFAM" id="SSF102588">
    <property type="entry name" value="LmbE-like"/>
    <property type="match status" value="1"/>
</dbReference>
<organism evidence="2 3">
    <name type="scientific">Nocardioides caricicola</name>
    <dbReference type="NCBI Taxonomy" id="634770"/>
    <lineage>
        <taxon>Bacteria</taxon>
        <taxon>Bacillati</taxon>
        <taxon>Actinomycetota</taxon>
        <taxon>Actinomycetes</taxon>
        <taxon>Propionibacteriales</taxon>
        <taxon>Nocardioidaceae</taxon>
        <taxon>Nocardioides</taxon>
    </lineage>
</organism>
<accession>A0ABW0N4J4</accession>
<dbReference type="Proteomes" id="UP001595956">
    <property type="component" value="Unassembled WGS sequence"/>
</dbReference>
<gene>
    <name evidence="2" type="ORF">ACFPKY_20770</name>
</gene>
<name>A0ABW0N4J4_9ACTN</name>
<dbReference type="InterPro" id="IPR024078">
    <property type="entry name" value="LmbE-like_dom_sf"/>
</dbReference>
<dbReference type="Pfam" id="PF02585">
    <property type="entry name" value="PIG-L"/>
    <property type="match status" value="1"/>
</dbReference>
<proteinExistence type="predicted"/>
<reference evidence="3" key="1">
    <citation type="journal article" date="2019" name="Int. J. Syst. Evol. Microbiol.">
        <title>The Global Catalogue of Microorganisms (GCM) 10K type strain sequencing project: providing services to taxonomists for standard genome sequencing and annotation.</title>
        <authorList>
            <consortium name="The Broad Institute Genomics Platform"/>
            <consortium name="The Broad Institute Genome Sequencing Center for Infectious Disease"/>
            <person name="Wu L."/>
            <person name="Ma J."/>
        </authorList>
    </citation>
    <scope>NUCLEOTIDE SEQUENCE [LARGE SCALE GENOMIC DNA]</scope>
    <source>
        <strain evidence="3">KACC 13778</strain>
    </source>
</reference>
<comment type="caution">
    <text evidence="2">The sequence shown here is derived from an EMBL/GenBank/DDBJ whole genome shotgun (WGS) entry which is preliminary data.</text>
</comment>
<sequence>MFADVTPRHDPPRLLVVVAHPDDETFGCGSLLLHAAGEGWETTVVCGSRGEAGEPAPGMDLGDRSLGEVREDELRQAAAVLGVARLALLDFSDSGMEGEPPTGSLCGVDPAAVTDAVRAVAADVDPDVVVSLDGSDGHRDHVRVRDASMTVAAERGVPAYLQALPRSLMARWAAHMAEVRPELEVYLRNAELGTPDAQVALVLDTSRHLEARERAIAVHASQTSPFEGLPPDLRRDFLTREHLLRGSFGSGSSGSG</sequence>
<dbReference type="PANTHER" id="PTHR12993:SF11">
    <property type="entry name" value="N-ACETYLGLUCOSAMINYL-PHOSPHATIDYLINOSITOL DE-N-ACETYLASE"/>
    <property type="match status" value="1"/>
</dbReference>
<protein>
    <submittedName>
        <fullName evidence="2">PIG-L deacetylase family protein</fullName>
    </submittedName>
</protein>
<dbReference type="RefSeq" id="WP_345181460.1">
    <property type="nucleotide sequence ID" value="NZ_BAABFQ010000009.1"/>
</dbReference>